<evidence type="ECO:0000256" key="1">
    <source>
        <dbReference type="SAM" id="Phobius"/>
    </source>
</evidence>
<dbReference type="GO" id="GO:0006508">
    <property type="term" value="P:proteolysis"/>
    <property type="evidence" value="ECO:0007669"/>
    <property type="project" value="UniProtKB-KW"/>
</dbReference>
<proteinExistence type="predicted"/>
<feature type="transmembrane region" description="Helical" evidence="1">
    <location>
        <begin position="12"/>
        <end position="35"/>
    </location>
</feature>
<keyword evidence="1" id="KW-0812">Transmembrane</keyword>
<dbReference type="GO" id="GO:0008233">
    <property type="term" value="F:peptidase activity"/>
    <property type="evidence" value="ECO:0007669"/>
    <property type="project" value="UniProtKB-KW"/>
</dbReference>
<keyword evidence="2" id="KW-0645">Protease</keyword>
<dbReference type="RefSeq" id="WP_179388998.1">
    <property type="nucleotide sequence ID" value="NZ_JACBYQ010000001.1"/>
</dbReference>
<dbReference type="Proteomes" id="UP000521748">
    <property type="component" value="Unassembled WGS sequence"/>
</dbReference>
<name>A0A7Y9LTK7_9MICC</name>
<evidence type="ECO:0000313" key="3">
    <source>
        <dbReference type="Proteomes" id="UP000521748"/>
    </source>
</evidence>
<accession>A0A7Y9LTK7</accession>
<keyword evidence="2" id="KW-0378">Hydrolase</keyword>
<reference evidence="2 3" key="1">
    <citation type="submission" date="2020-07" db="EMBL/GenBank/DDBJ databases">
        <title>Sequencing the genomes of 1000 actinobacteria strains.</title>
        <authorList>
            <person name="Klenk H.-P."/>
        </authorList>
    </citation>
    <scope>NUCLEOTIDE SEQUENCE [LARGE SCALE GENOMIC DNA]</scope>
    <source>
        <strain evidence="2 3">DSM 102047</strain>
    </source>
</reference>
<feature type="transmembrane region" description="Helical" evidence="1">
    <location>
        <begin position="41"/>
        <end position="63"/>
    </location>
</feature>
<sequence length="85" mass="9000">MLNEFWQSSGLAYRVIVFSAMAALAIGLVLTIIGANIGNSGVMWTGMPFLGLGMLLHVIGIGVRGRAVSRRLKDAHAKQSQTGSN</sequence>
<keyword evidence="1" id="KW-0472">Membrane</keyword>
<gene>
    <name evidence="2" type="ORF">FHU41_001573</name>
</gene>
<keyword evidence="1" id="KW-1133">Transmembrane helix</keyword>
<organism evidence="2 3">
    <name type="scientific">Psychromicrobium silvestre</name>
    <dbReference type="NCBI Taxonomy" id="1645614"/>
    <lineage>
        <taxon>Bacteria</taxon>
        <taxon>Bacillati</taxon>
        <taxon>Actinomycetota</taxon>
        <taxon>Actinomycetes</taxon>
        <taxon>Micrococcales</taxon>
        <taxon>Micrococcaceae</taxon>
        <taxon>Psychromicrobium</taxon>
    </lineage>
</organism>
<evidence type="ECO:0000313" key="2">
    <source>
        <dbReference type="EMBL" id="NYE95352.1"/>
    </source>
</evidence>
<dbReference type="EMBL" id="JACBYQ010000001">
    <property type="protein sequence ID" value="NYE95352.1"/>
    <property type="molecule type" value="Genomic_DNA"/>
</dbReference>
<comment type="caution">
    <text evidence="2">The sequence shown here is derived from an EMBL/GenBank/DDBJ whole genome shotgun (WGS) entry which is preliminary data.</text>
</comment>
<keyword evidence="3" id="KW-1185">Reference proteome</keyword>
<protein>
    <submittedName>
        <fullName evidence="2">Zn-dependent membrane protease YugP</fullName>
    </submittedName>
</protein>
<dbReference type="AlphaFoldDB" id="A0A7Y9LTK7"/>